<keyword evidence="10" id="KW-1185">Reference proteome</keyword>
<dbReference type="SUPFAM" id="SSF161098">
    <property type="entry name" value="MetI-like"/>
    <property type="match status" value="1"/>
</dbReference>
<evidence type="ECO:0000313" key="9">
    <source>
        <dbReference type="EMBL" id="MFC5651907.1"/>
    </source>
</evidence>
<feature type="transmembrane region" description="Helical" evidence="7">
    <location>
        <begin position="155"/>
        <end position="178"/>
    </location>
</feature>
<keyword evidence="3" id="KW-1003">Cell membrane</keyword>
<dbReference type="PANTHER" id="PTHR30193">
    <property type="entry name" value="ABC TRANSPORTER PERMEASE PROTEIN"/>
    <property type="match status" value="1"/>
</dbReference>
<evidence type="ECO:0000256" key="3">
    <source>
        <dbReference type="ARBA" id="ARBA00022475"/>
    </source>
</evidence>
<comment type="subcellular location">
    <subcellularLocation>
        <location evidence="1 7">Cell membrane</location>
        <topology evidence="1 7">Multi-pass membrane protein</topology>
    </subcellularLocation>
</comment>
<reference evidence="10" key="1">
    <citation type="journal article" date="2019" name="Int. J. Syst. Evol. Microbiol.">
        <title>The Global Catalogue of Microorganisms (GCM) 10K type strain sequencing project: providing services to taxonomists for standard genome sequencing and annotation.</title>
        <authorList>
            <consortium name="The Broad Institute Genomics Platform"/>
            <consortium name="The Broad Institute Genome Sequencing Center for Infectious Disease"/>
            <person name="Wu L."/>
            <person name="Ma J."/>
        </authorList>
    </citation>
    <scope>NUCLEOTIDE SEQUENCE [LARGE SCALE GENOMIC DNA]</scope>
    <source>
        <strain evidence="10">CGMCC 1.3240</strain>
    </source>
</reference>
<evidence type="ECO:0000256" key="5">
    <source>
        <dbReference type="ARBA" id="ARBA00022989"/>
    </source>
</evidence>
<dbReference type="Gene3D" id="1.10.3720.10">
    <property type="entry name" value="MetI-like"/>
    <property type="match status" value="1"/>
</dbReference>
<dbReference type="Pfam" id="PF00528">
    <property type="entry name" value="BPD_transp_1"/>
    <property type="match status" value="1"/>
</dbReference>
<evidence type="ECO:0000256" key="4">
    <source>
        <dbReference type="ARBA" id="ARBA00022692"/>
    </source>
</evidence>
<keyword evidence="5 7" id="KW-1133">Transmembrane helix</keyword>
<gene>
    <name evidence="9" type="ORF">ACFPYJ_22845</name>
</gene>
<comment type="caution">
    <text evidence="9">The sequence shown here is derived from an EMBL/GenBank/DDBJ whole genome shotgun (WGS) entry which is preliminary data.</text>
</comment>
<evidence type="ECO:0000259" key="8">
    <source>
        <dbReference type="PROSITE" id="PS50928"/>
    </source>
</evidence>
<dbReference type="RefSeq" id="WP_379190553.1">
    <property type="nucleotide sequence ID" value="NZ_JBHSOW010000082.1"/>
</dbReference>
<keyword evidence="6 7" id="KW-0472">Membrane</keyword>
<keyword evidence="4 7" id="KW-0812">Transmembrane</keyword>
<protein>
    <submittedName>
        <fullName evidence="9">Carbohydrate ABC transporter permease</fullName>
    </submittedName>
</protein>
<name>A0ABW0W1M6_9BACL</name>
<dbReference type="PANTHER" id="PTHR30193:SF37">
    <property type="entry name" value="INNER MEMBRANE ABC TRANSPORTER PERMEASE PROTEIN YCJO"/>
    <property type="match status" value="1"/>
</dbReference>
<feature type="transmembrane region" description="Helical" evidence="7">
    <location>
        <begin position="106"/>
        <end position="124"/>
    </location>
</feature>
<feature type="transmembrane region" description="Helical" evidence="7">
    <location>
        <begin position="12"/>
        <end position="40"/>
    </location>
</feature>
<dbReference type="InterPro" id="IPR035906">
    <property type="entry name" value="MetI-like_sf"/>
</dbReference>
<dbReference type="InterPro" id="IPR000515">
    <property type="entry name" value="MetI-like"/>
</dbReference>
<feature type="transmembrane region" description="Helical" evidence="7">
    <location>
        <begin position="72"/>
        <end position="94"/>
    </location>
</feature>
<dbReference type="InterPro" id="IPR051393">
    <property type="entry name" value="ABC_transporter_permease"/>
</dbReference>
<dbReference type="Proteomes" id="UP001596047">
    <property type="component" value="Unassembled WGS sequence"/>
</dbReference>
<organism evidence="9 10">
    <name type="scientific">Paenibacillus solisilvae</name>
    <dbReference type="NCBI Taxonomy" id="2486751"/>
    <lineage>
        <taxon>Bacteria</taxon>
        <taxon>Bacillati</taxon>
        <taxon>Bacillota</taxon>
        <taxon>Bacilli</taxon>
        <taxon>Bacillales</taxon>
        <taxon>Paenibacillaceae</taxon>
        <taxon>Paenibacillus</taxon>
    </lineage>
</organism>
<dbReference type="PROSITE" id="PS50928">
    <property type="entry name" value="ABC_TM1"/>
    <property type="match status" value="1"/>
</dbReference>
<evidence type="ECO:0000256" key="1">
    <source>
        <dbReference type="ARBA" id="ARBA00004651"/>
    </source>
</evidence>
<accession>A0ABW0W1M6</accession>
<proteinExistence type="inferred from homology"/>
<evidence type="ECO:0000313" key="10">
    <source>
        <dbReference type="Proteomes" id="UP001596047"/>
    </source>
</evidence>
<comment type="similarity">
    <text evidence="7">Belongs to the binding-protein-dependent transport system permease family.</text>
</comment>
<evidence type="ECO:0000256" key="7">
    <source>
        <dbReference type="RuleBase" id="RU363032"/>
    </source>
</evidence>
<dbReference type="EMBL" id="JBHSOW010000082">
    <property type="protein sequence ID" value="MFC5651907.1"/>
    <property type="molecule type" value="Genomic_DNA"/>
</dbReference>
<evidence type="ECO:0000256" key="2">
    <source>
        <dbReference type="ARBA" id="ARBA00022448"/>
    </source>
</evidence>
<sequence length="293" mass="33112">MADMKQHKHSYVLMGPYFLLFFIFTVLPVVISVVISFTYFNMLEFPKWIGWQNYTRLLTNDDVFLIAVKNTFLFAAITGPLSYIACFFFAWLINELSPKVRAFMTLIFYAPSISGNVYFIWQMIFSGDRYGYANGLLIKIGVILEPILWLKTEAYILPIVMLVQLWLSLGTGFLTFIAGLQTVDRTLLEAGAVDGVKNRWQELWYIVLPSMRPQLMFGAVIQLTTSFAVADVAMNMAGFPSVNYAAETVVTHLIDFGTIRFEMGYASAIATLLFGAMVGTNLIVQKLLRKVGE</sequence>
<feature type="domain" description="ABC transmembrane type-1" evidence="8">
    <location>
        <begin position="68"/>
        <end position="284"/>
    </location>
</feature>
<feature type="transmembrane region" description="Helical" evidence="7">
    <location>
        <begin position="263"/>
        <end position="284"/>
    </location>
</feature>
<evidence type="ECO:0000256" key="6">
    <source>
        <dbReference type="ARBA" id="ARBA00023136"/>
    </source>
</evidence>
<keyword evidence="2 7" id="KW-0813">Transport</keyword>
<dbReference type="CDD" id="cd06261">
    <property type="entry name" value="TM_PBP2"/>
    <property type="match status" value="1"/>
</dbReference>